<dbReference type="GO" id="GO:0008360">
    <property type="term" value="P:regulation of cell shape"/>
    <property type="evidence" value="ECO:0007669"/>
    <property type="project" value="UniProtKB-KW"/>
</dbReference>
<dbReference type="RefSeq" id="WP_078699629.1">
    <property type="nucleotide sequence ID" value="NZ_LT796768.1"/>
</dbReference>
<feature type="transmembrane region" description="Helical" evidence="8">
    <location>
        <begin position="203"/>
        <end position="225"/>
    </location>
</feature>
<evidence type="ECO:0000256" key="4">
    <source>
        <dbReference type="ARBA" id="ARBA00022960"/>
    </source>
</evidence>
<keyword evidence="3 8" id="KW-0812">Transmembrane</keyword>
<keyword evidence="5" id="KW-0573">Peptidoglycan synthesis</keyword>
<evidence type="ECO:0000313" key="9">
    <source>
        <dbReference type="EMBL" id="SKB07091.1"/>
    </source>
</evidence>
<keyword evidence="2" id="KW-1003">Cell membrane</keyword>
<dbReference type="OrthoDB" id="9786339at2"/>
<accession>A0A1T4Z0K1</accession>
<keyword evidence="4" id="KW-0133">Cell shape</keyword>
<reference evidence="10" key="1">
    <citation type="submission" date="2017-02" db="EMBL/GenBank/DDBJ databases">
        <authorList>
            <person name="Varghese N."/>
            <person name="Submissions S."/>
        </authorList>
    </citation>
    <scope>NUCLEOTIDE SEQUENCE [LARGE SCALE GENOMIC DNA]</scope>
    <source>
        <strain evidence="10">9H-4</strain>
    </source>
</reference>
<dbReference type="PRINTS" id="PR01806">
    <property type="entry name" value="VIRFACTRMVIN"/>
</dbReference>
<evidence type="ECO:0000256" key="6">
    <source>
        <dbReference type="ARBA" id="ARBA00022989"/>
    </source>
</evidence>
<feature type="transmembrane region" description="Helical" evidence="8">
    <location>
        <begin position="92"/>
        <end position="112"/>
    </location>
</feature>
<feature type="transmembrane region" description="Helical" evidence="8">
    <location>
        <begin position="408"/>
        <end position="433"/>
    </location>
</feature>
<evidence type="ECO:0000256" key="5">
    <source>
        <dbReference type="ARBA" id="ARBA00022984"/>
    </source>
</evidence>
<evidence type="ECO:0000256" key="1">
    <source>
        <dbReference type="ARBA" id="ARBA00004651"/>
    </source>
</evidence>
<dbReference type="PANTHER" id="PTHR47019:SF1">
    <property type="entry name" value="LIPID II FLIPPASE MURJ"/>
    <property type="match status" value="1"/>
</dbReference>
<dbReference type="GO" id="GO:0034204">
    <property type="term" value="P:lipid translocation"/>
    <property type="evidence" value="ECO:0007669"/>
    <property type="project" value="TreeGrafter"/>
</dbReference>
<dbReference type="GO" id="GO:0009252">
    <property type="term" value="P:peptidoglycan biosynthetic process"/>
    <property type="evidence" value="ECO:0007669"/>
    <property type="project" value="UniProtKB-KW"/>
</dbReference>
<keyword evidence="7 8" id="KW-0472">Membrane</keyword>
<evidence type="ECO:0000256" key="7">
    <source>
        <dbReference type="ARBA" id="ARBA00023136"/>
    </source>
</evidence>
<feature type="transmembrane region" description="Helical" evidence="8">
    <location>
        <begin position="439"/>
        <end position="458"/>
    </location>
</feature>
<feature type="transmembrane region" description="Helical" evidence="8">
    <location>
        <begin position="246"/>
        <end position="267"/>
    </location>
</feature>
<keyword evidence="6 8" id="KW-1133">Transmembrane helix</keyword>
<feature type="transmembrane region" description="Helical" evidence="8">
    <location>
        <begin position="513"/>
        <end position="531"/>
    </location>
</feature>
<feature type="transmembrane region" description="Helical" evidence="8">
    <location>
        <begin position="165"/>
        <end position="191"/>
    </location>
</feature>
<protein>
    <submittedName>
        <fullName evidence="9">Putative peptidoglycan lipid II flippase</fullName>
    </submittedName>
</protein>
<feature type="transmembrane region" description="Helical" evidence="8">
    <location>
        <begin position="54"/>
        <end position="72"/>
    </location>
</feature>
<organism evidence="9 10">
    <name type="scientific">Aeromicrobium choanae</name>
    <dbReference type="NCBI Taxonomy" id="1736691"/>
    <lineage>
        <taxon>Bacteria</taxon>
        <taxon>Bacillati</taxon>
        <taxon>Actinomycetota</taxon>
        <taxon>Actinomycetes</taxon>
        <taxon>Propionibacteriales</taxon>
        <taxon>Nocardioidaceae</taxon>
        <taxon>Aeromicrobium</taxon>
    </lineage>
</organism>
<dbReference type="CDD" id="cd13123">
    <property type="entry name" value="MATE_MurJ_like"/>
    <property type="match status" value="1"/>
</dbReference>
<dbReference type="InterPro" id="IPR051050">
    <property type="entry name" value="Lipid_II_flippase_MurJ/MviN"/>
</dbReference>
<evidence type="ECO:0000313" key="10">
    <source>
        <dbReference type="Proteomes" id="UP000191040"/>
    </source>
</evidence>
<feature type="transmembrane region" description="Helical" evidence="8">
    <location>
        <begin position="339"/>
        <end position="368"/>
    </location>
</feature>
<dbReference type="InterPro" id="IPR004268">
    <property type="entry name" value="MurJ"/>
</dbReference>
<evidence type="ECO:0000256" key="3">
    <source>
        <dbReference type="ARBA" id="ARBA00022692"/>
    </source>
</evidence>
<dbReference type="STRING" id="1736691.SAMN06295964_1565"/>
<feature type="transmembrane region" description="Helical" evidence="8">
    <location>
        <begin position="132"/>
        <end position="153"/>
    </location>
</feature>
<dbReference type="Pfam" id="PF03023">
    <property type="entry name" value="MurJ"/>
    <property type="match status" value="1"/>
</dbReference>
<sequence>MSDPNLARASAWMALGTIVSRITGLLRSLVLLAVVGSALNGSLFNVANSIPNSLYILVAGGIFNVVLVPQLVRAMKNDPDGGDAYANRIVTLGLLVLGAATIVLMIAVPVLLRLLFGADMFTDEFTRQRESAYLLMLLCMPQVFFYGAFVLVGQILNSRQRFGPMMWAPIVNNLVALAVLGAYAVIFGVASPGAADGFSTAEAWLLGLGSTLGIAVQALVLVPFLRQVGFRYRPRFDFRGVGLGHTLRLGAWTLAFIVVNQIAYFVIVRLASGADIEGVKQKVSSAGQVVYDVGFLISQVPHGVITVSLATAIIPTLAARAAEHDYARMRLELSRTLRLALMLIAPIAVAVACLGLPIASVLAGFGAARGNTDAIGTTISAFALALVMFSTHYIVLRGFYALEDTRTPFWIQLAIAGVNIALAVALTTGAAPIEVSTRLALAYGLAYTVGLAISATVLSRRIGSLADPETVRFVVRLALVCLAAAAVMLLGRWGWGRFVAEGDLSPLSALGELVLVGLAGAVTTVLVARLLRVEELRYVVSSVMRRG</sequence>
<feature type="transmembrane region" description="Helical" evidence="8">
    <location>
        <begin position="374"/>
        <end position="396"/>
    </location>
</feature>
<dbReference type="NCBIfam" id="TIGR01695">
    <property type="entry name" value="murJ_mviN"/>
    <property type="match status" value="1"/>
</dbReference>
<dbReference type="AlphaFoldDB" id="A0A1T4Z0K1"/>
<feature type="transmembrane region" description="Helical" evidence="8">
    <location>
        <begin position="470"/>
        <end position="493"/>
    </location>
</feature>
<keyword evidence="10" id="KW-1185">Reference proteome</keyword>
<comment type="subcellular location">
    <subcellularLocation>
        <location evidence="1">Cell membrane</location>
        <topology evidence="1">Multi-pass membrane protein</topology>
    </subcellularLocation>
</comment>
<proteinExistence type="predicted"/>
<dbReference type="GO" id="GO:0015648">
    <property type="term" value="F:lipid-linked peptidoglycan transporter activity"/>
    <property type="evidence" value="ECO:0007669"/>
    <property type="project" value="TreeGrafter"/>
</dbReference>
<gene>
    <name evidence="9" type="ORF">SAMN06295964_1565</name>
</gene>
<feature type="transmembrane region" description="Helical" evidence="8">
    <location>
        <begin position="12"/>
        <end position="34"/>
    </location>
</feature>
<dbReference type="Proteomes" id="UP000191040">
    <property type="component" value="Chromosome I"/>
</dbReference>
<evidence type="ECO:0000256" key="2">
    <source>
        <dbReference type="ARBA" id="ARBA00022475"/>
    </source>
</evidence>
<name>A0A1T4Z0K1_9ACTN</name>
<feature type="transmembrane region" description="Helical" evidence="8">
    <location>
        <begin position="300"/>
        <end position="318"/>
    </location>
</feature>
<dbReference type="PANTHER" id="PTHR47019">
    <property type="entry name" value="LIPID II FLIPPASE MURJ"/>
    <property type="match status" value="1"/>
</dbReference>
<evidence type="ECO:0000256" key="8">
    <source>
        <dbReference type="SAM" id="Phobius"/>
    </source>
</evidence>
<dbReference type="EMBL" id="LT796768">
    <property type="protein sequence ID" value="SKB07091.1"/>
    <property type="molecule type" value="Genomic_DNA"/>
</dbReference>
<dbReference type="GO" id="GO:0005886">
    <property type="term" value="C:plasma membrane"/>
    <property type="evidence" value="ECO:0007669"/>
    <property type="project" value="UniProtKB-SubCell"/>
</dbReference>